<dbReference type="GO" id="GO:0032446">
    <property type="term" value="P:protein modification by small protein conjugation"/>
    <property type="evidence" value="ECO:0007669"/>
    <property type="project" value="TreeGrafter"/>
</dbReference>
<sequence length="236" mass="26735">MGFENYPFLTRDEFTEVCHQLDRRYCQATLGPLRKTWKLRLCTALDTIFSPDGGYITYLQIIRPLEGSLDHDDLSLDLDKFSFTEHDPSHGQISYADKDMLDAEEDDEAALVATKTSPDFGHVVYEIHLHPTYRVPCLWFTLKGLPLDEPAFNIDTVFRRLVPEAYKDGLRRQGSVGGISADHHPMTGVPTFFLHPCLVGENMLQFSCSKEDYLMIWLGLTGSCVGLTVPKEMAVQ</sequence>
<dbReference type="GO" id="GO:0005829">
    <property type="term" value="C:cytosol"/>
    <property type="evidence" value="ECO:0007669"/>
    <property type="project" value="TreeGrafter"/>
</dbReference>
<comment type="caution">
    <text evidence="8">The sequence shown here is derived from an EMBL/GenBank/DDBJ whole genome shotgun (WGS) entry which is preliminary data.</text>
</comment>
<accession>A0AA39GSX5</accession>
<evidence type="ECO:0000256" key="4">
    <source>
        <dbReference type="ARBA" id="ARBA00022786"/>
    </source>
</evidence>
<dbReference type="EMBL" id="JAPDFR010000001">
    <property type="protein sequence ID" value="KAK0392546.1"/>
    <property type="molecule type" value="Genomic_DNA"/>
</dbReference>
<evidence type="ECO:0000256" key="6">
    <source>
        <dbReference type="ARBA" id="ARBA00023006"/>
    </source>
</evidence>
<evidence type="ECO:0000313" key="9">
    <source>
        <dbReference type="Proteomes" id="UP001175261"/>
    </source>
</evidence>
<protein>
    <recommendedName>
        <fullName evidence="2">Ubiquitin-like-conjugating enzyme ATG10</fullName>
    </recommendedName>
    <alternativeName>
        <fullName evidence="7">Autophagy-related protein 10</fullName>
    </alternativeName>
</protein>
<dbReference type="Proteomes" id="UP001175261">
    <property type="component" value="Unassembled WGS sequence"/>
</dbReference>
<evidence type="ECO:0000256" key="5">
    <source>
        <dbReference type="ARBA" id="ARBA00022927"/>
    </source>
</evidence>
<evidence type="ECO:0000256" key="2">
    <source>
        <dbReference type="ARBA" id="ARBA00021099"/>
    </source>
</evidence>
<keyword evidence="5" id="KW-0653">Protein transport</keyword>
<keyword evidence="9" id="KW-1185">Reference proteome</keyword>
<keyword evidence="4" id="KW-0833">Ubl conjugation pathway</keyword>
<dbReference type="AlphaFoldDB" id="A0AA39GSX5"/>
<gene>
    <name evidence="8" type="ORF">NLU13_2041</name>
</gene>
<reference evidence="8" key="1">
    <citation type="submission" date="2022-10" db="EMBL/GenBank/DDBJ databases">
        <title>Determination and structural analysis of whole genome sequence of Sarocladium strictum F4-1.</title>
        <authorList>
            <person name="Hu L."/>
            <person name="Jiang Y."/>
        </authorList>
    </citation>
    <scope>NUCLEOTIDE SEQUENCE</scope>
    <source>
        <strain evidence="8">F4-1</strain>
    </source>
</reference>
<proteinExistence type="inferred from homology"/>
<dbReference type="PANTHER" id="PTHR14957">
    <property type="entry name" value="UBIQUITIN-LIKE-CONJUGATING ENZYME ATG10"/>
    <property type="match status" value="1"/>
</dbReference>
<name>A0AA39GSX5_SARSR</name>
<evidence type="ECO:0000256" key="3">
    <source>
        <dbReference type="ARBA" id="ARBA00022679"/>
    </source>
</evidence>
<keyword evidence="5" id="KW-0813">Transport</keyword>
<dbReference type="Gene3D" id="3.30.1460.50">
    <property type="match status" value="1"/>
</dbReference>
<evidence type="ECO:0000256" key="1">
    <source>
        <dbReference type="ARBA" id="ARBA00005696"/>
    </source>
</evidence>
<dbReference type="GO" id="GO:0015031">
    <property type="term" value="P:protein transport"/>
    <property type="evidence" value="ECO:0007669"/>
    <property type="project" value="UniProtKB-KW"/>
</dbReference>
<keyword evidence="3" id="KW-0808">Transferase</keyword>
<keyword evidence="6" id="KW-0072">Autophagy</keyword>
<dbReference type="InterPro" id="IPR007135">
    <property type="entry name" value="Atg3/Atg10"/>
</dbReference>
<dbReference type="Pfam" id="PF03987">
    <property type="entry name" value="Autophagy_act_C"/>
    <property type="match status" value="1"/>
</dbReference>
<dbReference type="GO" id="GO:0061651">
    <property type="term" value="F:Atg12 conjugating enzyme activity"/>
    <property type="evidence" value="ECO:0007669"/>
    <property type="project" value="TreeGrafter"/>
</dbReference>
<comment type="similarity">
    <text evidence="1">Belongs to the ATG10 family.</text>
</comment>
<evidence type="ECO:0000256" key="7">
    <source>
        <dbReference type="ARBA" id="ARBA00029833"/>
    </source>
</evidence>
<organism evidence="8 9">
    <name type="scientific">Sarocladium strictum</name>
    <name type="common">Black bundle disease fungus</name>
    <name type="synonym">Acremonium strictum</name>
    <dbReference type="NCBI Taxonomy" id="5046"/>
    <lineage>
        <taxon>Eukaryota</taxon>
        <taxon>Fungi</taxon>
        <taxon>Dikarya</taxon>
        <taxon>Ascomycota</taxon>
        <taxon>Pezizomycotina</taxon>
        <taxon>Sordariomycetes</taxon>
        <taxon>Hypocreomycetidae</taxon>
        <taxon>Hypocreales</taxon>
        <taxon>Sarocladiaceae</taxon>
        <taxon>Sarocladium</taxon>
    </lineage>
</organism>
<dbReference type="PANTHER" id="PTHR14957:SF1">
    <property type="entry name" value="UBIQUITIN-LIKE-CONJUGATING ENZYME ATG10"/>
    <property type="match status" value="1"/>
</dbReference>
<evidence type="ECO:0000313" key="8">
    <source>
        <dbReference type="EMBL" id="KAK0392546.1"/>
    </source>
</evidence>
<dbReference type="GO" id="GO:0000045">
    <property type="term" value="P:autophagosome assembly"/>
    <property type="evidence" value="ECO:0007669"/>
    <property type="project" value="TreeGrafter"/>
</dbReference>
<dbReference type="GO" id="GO:0000422">
    <property type="term" value="P:autophagy of mitochondrion"/>
    <property type="evidence" value="ECO:0007669"/>
    <property type="project" value="TreeGrafter"/>
</dbReference>